<feature type="transmembrane region" description="Helical" evidence="2">
    <location>
        <begin position="630"/>
        <end position="653"/>
    </location>
</feature>
<evidence type="ECO:0000256" key="2">
    <source>
        <dbReference type="SAM" id="Phobius"/>
    </source>
</evidence>
<feature type="transmembrane region" description="Helical" evidence="2">
    <location>
        <begin position="475"/>
        <end position="501"/>
    </location>
</feature>
<evidence type="ECO:0000256" key="1">
    <source>
        <dbReference type="SAM" id="MobiDB-lite"/>
    </source>
</evidence>
<feature type="transmembrane region" description="Helical" evidence="2">
    <location>
        <begin position="521"/>
        <end position="542"/>
    </location>
</feature>
<keyword evidence="2" id="KW-0472">Membrane</keyword>
<feature type="region of interest" description="Disordered" evidence="1">
    <location>
        <begin position="156"/>
        <end position="187"/>
    </location>
</feature>
<sequence>MYPGSQPRRVEQVTLPLQPGVPGANRRPSEHTVPSVLNIGSPAPGPTPPFDLRPPLKRQSMSGASDRLSQLFPSRPSSVASIASPTSTPAFRRQSFLSPLDPPSDPSYRIPRAPAPPSFTEETSYHPVASVFSQTRASPLLEKNNNRTKRILNRLASLHGASSRGGSYSRLGDEESGARRAGMKSIEEDDQAVEYDLSSLSGLHLKGFEAQSGTVDRDRSRERVRDMNEASHAAEFESLESQLGAGMTSILHKPFTHTPSGPVPGSFPGHRRILSASDVANAEAKKAQVEAEKTGQVVAVATEIPVDISEFTAGPGDFDSMSSLSSSLTKKDAETSYFFPEDPQMPAWRPATMSWWWISMLIVIALALAGVQEYLCQVSLRSVEKDPIKGGLRNFQRVGQLPIAEYFAWQYAPIMIFVFYGVLWQMSDFEVKRLEPFYQLSKKTGATAGESLNMDYLTFMSWAVPLRALRHKQFAVIYSSLGTLIASSLVPVLQSASITMWPPKDSRENDGWKSIRVKPEWSRALSVCLLIVACCGGALLYAMRRKSGLQSDPKGIAGIAAMATKSHILADFKGLDQAPLNKIHKQLRRRRYILHKSSLWQGEYISNSKEKIHEQDADPRPLMLRLRVGVPFVGFLIAFTIIVPIFTFVEVAATITEKLPWIMTGLATIIRISWNTMNADVRMLQPFYMLWLRHAPANTLTLDYAGTNPLWLPIEAFVNGHYLVMLVAFGSILAEILTVCVSSISVDGKKFIPGLGGENWDDNHDGKNSDPTDRYNTEQTFRSFWVSFTLTMLILLYLIGIALLTYSRRSQKFLPRQIGTMASVLACIHQSKMLLSFIDTETFTSSQMTQHLEQSGKTYALGWFRGRDGDDHLGIDEEEITSAYVYGKDWTSGRLRPGRESMWEHY</sequence>
<evidence type="ECO:0000313" key="4">
    <source>
        <dbReference type="Proteomes" id="UP000265663"/>
    </source>
</evidence>
<feature type="transmembrane region" description="Helical" evidence="2">
    <location>
        <begin position="406"/>
        <end position="424"/>
    </location>
</feature>
<keyword evidence="2" id="KW-0812">Transmembrane</keyword>
<evidence type="ECO:0000313" key="3">
    <source>
        <dbReference type="EMBL" id="RMZ71662.1"/>
    </source>
</evidence>
<accession>A0A3M7MB19</accession>
<dbReference type="Proteomes" id="UP000265663">
    <property type="component" value="Unassembled WGS sequence"/>
</dbReference>
<dbReference type="OrthoDB" id="3248909at2759"/>
<protein>
    <submittedName>
        <fullName evidence="3">DUF3433 domain</fullName>
    </submittedName>
</protein>
<dbReference type="EMBL" id="KE747827">
    <property type="protein sequence ID" value="RMZ71662.1"/>
    <property type="molecule type" value="Genomic_DNA"/>
</dbReference>
<feature type="compositionally biased region" description="Pro residues" evidence="1">
    <location>
        <begin position="43"/>
        <end position="52"/>
    </location>
</feature>
<name>A0A3M7MB19_9PLEO</name>
<dbReference type="Pfam" id="PF11915">
    <property type="entry name" value="DUF3433"/>
    <property type="match status" value="2"/>
</dbReference>
<dbReference type="InterPro" id="IPR021840">
    <property type="entry name" value="DUF3433"/>
</dbReference>
<keyword evidence="4" id="KW-1185">Reference proteome</keyword>
<proteinExistence type="predicted"/>
<feature type="transmembrane region" description="Helical" evidence="2">
    <location>
        <begin position="784"/>
        <end position="806"/>
    </location>
</feature>
<feature type="compositionally biased region" description="Polar residues" evidence="1">
    <location>
        <begin position="59"/>
        <end position="89"/>
    </location>
</feature>
<reference evidence="3 4" key="1">
    <citation type="journal article" date="2014" name="PLoS ONE">
        <title>De novo Genome Assembly of the Fungal Plant Pathogen Pyrenophora semeniperda.</title>
        <authorList>
            <person name="Soliai M.M."/>
            <person name="Meyer S.E."/>
            <person name="Udall J.A."/>
            <person name="Elzinga D.E."/>
            <person name="Hermansen R.A."/>
            <person name="Bodily P.M."/>
            <person name="Hart A.A."/>
            <person name="Coleman C.E."/>
        </authorList>
    </citation>
    <scope>NUCLEOTIDE SEQUENCE [LARGE SCALE GENOMIC DNA]</scope>
    <source>
        <strain evidence="3 4">CCB06</strain>
        <tissue evidence="3">Mycelium</tissue>
    </source>
</reference>
<feature type="transmembrane region" description="Helical" evidence="2">
    <location>
        <begin position="355"/>
        <end position="375"/>
    </location>
</feature>
<gene>
    <name evidence="3" type="ORF">GMOD_00006802</name>
</gene>
<dbReference type="PANTHER" id="PTHR37544">
    <property type="entry name" value="SPRAY-RELATED"/>
    <property type="match status" value="1"/>
</dbReference>
<organism evidence="3 4">
    <name type="scientific">Pyrenophora seminiperda CCB06</name>
    <dbReference type="NCBI Taxonomy" id="1302712"/>
    <lineage>
        <taxon>Eukaryota</taxon>
        <taxon>Fungi</taxon>
        <taxon>Dikarya</taxon>
        <taxon>Ascomycota</taxon>
        <taxon>Pezizomycotina</taxon>
        <taxon>Dothideomycetes</taxon>
        <taxon>Pleosporomycetidae</taxon>
        <taxon>Pleosporales</taxon>
        <taxon>Pleosporineae</taxon>
        <taxon>Pleosporaceae</taxon>
        <taxon>Pyrenophora</taxon>
    </lineage>
</organism>
<dbReference type="PANTHER" id="PTHR37544:SF3">
    <property type="entry name" value="SPRAY"/>
    <property type="match status" value="1"/>
</dbReference>
<feature type="transmembrane region" description="Helical" evidence="2">
    <location>
        <begin position="722"/>
        <end position="746"/>
    </location>
</feature>
<dbReference type="AlphaFoldDB" id="A0A3M7MB19"/>
<feature type="region of interest" description="Disordered" evidence="1">
    <location>
        <begin position="1"/>
        <end position="122"/>
    </location>
</feature>
<keyword evidence="2" id="KW-1133">Transmembrane helix</keyword>